<dbReference type="EMBL" id="LSRQ01001555">
    <property type="protein sequence ID" value="OAY77364.1"/>
    <property type="molecule type" value="Genomic_DNA"/>
</dbReference>
<name>A0A199VJU5_ANACO</name>
<dbReference type="PANTHER" id="PTHR46816">
    <property type="entry name" value="OS01G0273500 PROTEIN"/>
    <property type="match status" value="1"/>
</dbReference>
<evidence type="ECO:0000313" key="3">
    <source>
        <dbReference type="Proteomes" id="UP000092600"/>
    </source>
</evidence>
<protein>
    <recommendedName>
        <fullName evidence="4">J domain-containing protein</fullName>
    </recommendedName>
</protein>
<dbReference type="InterPro" id="IPR011990">
    <property type="entry name" value="TPR-like_helical_dom_sf"/>
</dbReference>
<organism evidence="2 3">
    <name type="scientific">Ananas comosus</name>
    <name type="common">Pineapple</name>
    <name type="synonym">Ananas ananas</name>
    <dbReference type="NCBI Taxonomy" id="4615"/>
    <lineage>
        <taxon>Eukaryota</taxon>
        <taxon>Viridiplantae</taxon>
        <taxon>Streptophyta</taxon>
        <taxon>Embryophyta</taxon>
        <taxon>Tracheophyta</taxon>
        <taxon>Spermatophyta</taxon>
        <taxon>Magnoliopsida</taxon>
        <taxon>Liliopsida</taxon>
        <taxon>Poales</taxon>
        <taxon>Bromeliaceae</taxon>
        <taxon>Bromelioideae</taxon>
        <taxon>Ananas</taxon>
    </lineage>
</organism>
<feature type="compositionally biased region" description="Gly residues" evidence="1">
    <location>
        <begin position="103"/>
        <end position="113"/>
    </location>
</feature>
<dbReference type="SUPFAM" id="SSF46565">
    <property type="entry name" value="Chaperone J-domain"/>
    <property type="match status" value="1"/>
</dbReference>
<dbReference type="GO" id="GO:0005783">
    <property type="term" value="C:endoplasmic reticulum"/>
    <property type="evidence" value="ECO:0007669"/>
    <property type="project" value="UniProtKB-ARBA"/>
</dbReference>
<dbReference type="CDD" id="cd06257">
    <property type="entry name" value="DnaJ"/>
    <property type="match status" value="1"/>
</dbReference>
<reference evidence="2 3" key="1">
    <citation type="journal article" date="2016" name="DNA Res.">
        <title>The draft genome of MD-2 pineapple using hybrid error correction of long reads.</title>
        <authorList>
            <person name="Redwan R.M."/>
            <person name="Saidin A."/>
            <person name="Kumar S.V."/>
        </authorList>
    </citation>
    <scope>NUCLEOTIDE SEQUENCE [LARGE SCALE GENOMIC DNA]</scope>
    <source>
        <strain evidence="3">cv. MD2</strain>
        <tissue evidence="2">Leaf</tissue>
    </source>
</reference>
<dbReference type="PANTHER" id="PTHR46816:SF1">
    <property type="entry name" value="TETRATRICOPEPTIDE REPEAT (TPR)-LIKE SUPERFAMILY PROTEIN"/>
    <property type="match status" value="1"/>
</dbReference>
<dbReference type="Gene3D" id="1.25.40.10">
    <property type="entry name" value="Tetratricopeptide repeat domain"/>
    <property type="match status" value="1"/>
</dbReference>
<dbReference type="SMART" id="SM00028">
    <property type="entry name" value="TPR"/>
    <property type="match status" value="2"/>
</dbReference>
<evidence type="ECO:0000256" key="1">
    <source>
        <dbReference type="SAM" id="MobiDB-lite"/>
    </source>
</evidence>
<feature type="region of interest" description="Disordered" evidence="1">
    <location>
        <begin position="92"/>
        <end position="136"/>
    </location>
</feature>
<dbReference type="InterPro" id="IPR036869">
    <property type="entry name" value="J_dom_sf"/>
</dbReference>
<proteinExistence type="predicted"/>
<dbReference type="SUPFAM" id="SSF48452">
    <property type="entry name" value="TPR-like"/>
    <property type="match status" value="2"/>
</dbReference>
<dbReference type="Proteomes" id="UP000092600">
    <property type="component" value="Unassembled WGS sequence"/>
</dbReference>
<dbReference type="AlphaFoldDB" id="A0A199VJU5"/>
<evidence type="ECO:0000313" key="2">
    <source>
        <dbReference type="EMBL" id="OAY77364.1"/>
    </source>
</evidence>
<comment type="caution">
    <text evidence="2">The sequence shown here is derived from an EMBL/GenBank/DDBJ whole genome shotgun (WGS) entry which is preliminary data.</text>
</comment>
<sequence>MSTSPSLAAEKKHWWLSNKKIVDRYLREARALIARRDASDVAAAVGLLDAALAVAPRLEAALELRARSLLALRRYRDVAEMLEEYMPSYRGGAGAGDDDSSGGSLGGGGGGSSGEQSSRAKLLSPERERSDLGGGGGGGSFRCFSVSDLKRRVLAGFSRNDHREGLWRYLVLGQACYNLGLMEDAMVLLQTGRRLASAAFRRESVCWSDDSFASAAASSPPPPPPESESASHLLAHIKLLLRRRAAACAALDAGLPAEAVRHFAKILDGRRGSSAAAAAGAGDGLPCAFAASCLVGRAAAFRAAGRPADAAADLNRALALDPASVPALRARAALLESLGALPDALRDLDHLKLLYDAMLRDRRVPTWRRAHRDVSYRDVPAGLRALCARIQELRRHVASGDGGNRVDYYQLLGVPRGCTRSELERAHLLLALKHKPEKAVAFVDRIHLADEHRDLDAVRDQARMSALILCRMLQKGYASIMAMVMNEEAAEKQRAKETAAAAAAAAAQQAVAIAAVAAASKVALQEEKSSGAAAVAATAPVYQGVFCRDMAVVGSLLSQAGFNRAIPVKYEALSC</sequence>
<dbReference type="InterPro" id="IPR001623">
    <property type="entry name" value="DnaJ_domain"/>
</dbReference>
<gene>
    <name evidence="2" type="ORF">ACMD2_01729</name>
</gene>
<evidence type="ECO:0008006" key="4">
    <source>
        <dbReference type="Google" id="ProtNLM"/>
    </source>
</evidence>
<accession>A0A199VJU5</accession>
<dbReference type="InterPro" id="IPR019734">
    <property type="entry name" value="TPR_rpt"/>
</dbReference>
<dbReference type="STRING" id="4615.A0A199VJU5"/>
<dbReference type="Gene3D" id="1.10.287.110">
    <property type="entry name" value="DnaJ domain"/>
    <property type="match status" value="1"/>
</dbReference>